<reference evidence="1" key="1">
    <citation type="submission" date="2022-04" db="EMBL/GenBank/DDBJ databases">
        <title>Genome of the entomopathogenic fungus Entomophthora muscae.</title>
        <authorList>
            <person name="Elya C."/>
            <person name="Lovett B.R."/>
            <person name="Lee E."/>
            <person name="Macias A.M."/>
            <person name="Hajek A.E."/>
            <person name="De Bivort B.L."/>
            <person name="Kasson M.T."/>
            <person name="De Fine Licht H.H."/>
            <person name="Stajich J.E."/>
        </authorList>
    </citation>
    <scope>NUCLEOTIDE SEQUENCE</scope>
    <source>
        <strain evidence="1">Berkeley</strain>
    </source>
</reference>
<dbReference type="Proteomes" id="UP001165960">
    <property type="component" value="Unassembled WGS sequence"/>
</dbReference>
<comment type="caution">
    <text evidence="1">The sequence shown here is derived from an EMBL/GenBank/DDBJ whole genome shotgun (WGS) entry which is preliminary data.</text>
</comment>
<name>A0ACC2TUT1_9FUNG</name>
<dbReference type="EMBL" id="QTSX02002146">
    <property type="protein sequence ID" value="KAJ9078503.1"/>
    <property type="molecule type" value="Genomic_DNA"/>
</dbReference>
<gene>
    <name evidence="1" type="primary">MCA1_4</name>
    <name evidence="1" type="ORF">DSO57_1005945</name>
</gene>
<accession>A0ACC2TUT1</accession>
<organism evidence="1 2">
    <name type="scientific">Entomophthora muscae</name>
    <dbReference type="NCBI Taxonomy" id="34485"/>
    <lineage>
        <taxon>Eukaryota</taxon>
        <taxon>Fungi</taxon>
        <taxon>Fungi incertae sedis</taxon>
        <taxon>Zoopagomycota</taxon>
        <taxon>Entomophthoromycotina</taxon>
        <taxon>Entomophthoromycetes</taxon>
        <taxon>Entomophthorales</taxon>
        <taxon>Entomophthoraceae</taxon>
        <taxon>Entomophthora</taxon>
    </lineage>
</organism>
<proteinExistence type="predicted"/>
<evidence type="ECO:0000313" key="1">
    <source>
        <dbReference type="EMBL" id="KAJ9078503.1"/>
    </source>
</evidence>
<protein>
    <submittedName>
        <fullName evidence="1">Ca(2+)-dependent cysteine protease</fullName>
    </submittedName>
</protein>
<sequence length="303" mass="33960">MAKHKNPTRKKAVIIGINYTGTENELQGCINDANNIAEFIKTHYGFITKGTVILTDDGHGDGLPTKENILKAMRWLVEDAGPNDSLFFHYSGHGDRQWDEDGDEADGFDEIILPLDYEKKGVITDDKMNEIMVRPLPKGCQLTALFDCSHSGSALDLPYIYNEQGKLSKFVPELNIQTHTTKESGFRRFINRLCRKKSKSVTKVSRIIEFPNDANVPEKGSLGDVVLLSSCRDSELSVDAKVNLTQRTGLLTYAVLNTLMANPYNTSYYELLSRIQYLVNGKFSQAPQLSSSHPMNMEAKFLL</sequence>
<keyword evidence="2" id="KW-1185">Reference proteome</keyword>
<keyword evidence="1" id="KW-0645">Protease</keyword>
<evidence type="ECO:0000313" key="2">
    <source>
        <dbReference type="Proteomes" id="UP001165960"/>
    </source>
</evidence>
<keyword evidence="1" id="KW-0378">Hydrolase</keyword>